<protein>
    <submittedName>
        <fullName evidence="2">PadR family transcriptional regulator</fullName>
    </submittedName>
</protein>
<dbReference type="EMBL" id="NIQC01000029">
    <property type="protein sequence ID" value="OWZ83036.1"/>
    <property type="molecule type" value="Genomic_DNA"/>
</dbReference>
<sequence length="117" mass="13636">MKLIKKDYWKSLINMAVIKFLILRTLKTNPLHGYGILNEIKQFTEGCCTPTYGSVYPILKELCEEGYAEVKTSVVNNRERKVYYLTELGETAYYQAKEAWDDILPFLDRIIKEDSSL</sequence>
<evidence type="ECO:0000313" key="3">
    <source>
        <dbReference type="Proteomes" id="UP000214588"/>
    </source>
</evidence>
<keyword evidence="3" id="KW-1185">Reference proteome</keyword>
<dbReference type="InterPro" id="IPR005149">
    <property type="entry name" value="Tscrpt_reg_PadR_N"/>
</dbReference>
<dbReference type="InterPro" id="IPR036390">
    <property type="entry name" value="WH_DNA-bd_sf"/>
</dbReference>
<dbReference type="InterPro" id="IPR036388">
    <property type="entry name" value="WH-like_DNA-bd_sf"/>
</dbReference>
<dbReference type="RefSeq" id="WP_089024265.1">
    <property type="nucleotide sequence ID" value="NZ_NIQC01000029.1"/>
</dbReference>
<dbReference type="Pfam" id="PF03551">
    <property type="entry name" value="PadR"/>
    <property type="match status" value="1"/>
</dbReference>
<dbReference type="Proteomes" id="UP000214588">
    <property type="component" value="Unassembled WGS sequence"/>
</dbReference>
<comment type="caution">
    <text evidence="2">The sequence shown here is derived from an EMBL/GenBank/DDBJ whole genome shotgun (WGS) entry which is preliminary data.</text>
</comment>
<reference evidence="2 3" key="1">
    <citation type="submission" date="2017-06" db="EMBL/GenBank/DDBJ databases">
        <title>Draft Genome Sequence of Natranaerobius trueperi halophilic, alkalithermophilic bacteria from soda lakes.</title>
        <authorList>
            <person name="Zhao B."/>
        </authorList>
    </citation>
    <scope>NUCLEOTIDE SEQUENCE [LARGE SCALE GENOMIC DNA]</scope>
    <source>
        <strain evidence="2 3">DSM 18760</strain>
    </source>
</reference>
<dbReference type="AlphaFoldDB" id="A0A226BVM0"/>
<dbReference type="PANTHER" id="PTHR43252:SF7">
    <property type="entry name" value="TRANSCRIPTIONAL REGULATOR YQJI"/>
    <property type="match status" value="1"/>
</dbReference>
<accession>A0A226BVM0</accession>
<dbReference type="Gene3D" id="1.10.10.10">
    <property type="entry name" value="Winged helix-like DNA-binding domain superfamily/Winged helix DNA-binding domain"/>
    <property type="match status" value="1"/>
</dbReference>
<dbReference type="SUPFAM" id="SSF46785">
    <property type="entry name" value="Winged helix' DNA-binding domain"/>
    <property type="match status" value="1"/>
</dbReference>
<evidence type="ECO:0000259" key="1">
    <source>
        <dbReference type="Pfam" id="PF03551"/>
    </source>
</evidence>
<proteinExistence type="predicted"/>
<gene>
    <name evidence="2" type="ORF">CDO51_10760</name>
</gene>
<evidence type="ECO:0000313" key="2">
    <source>
        <dbReference type="EMBL" id="OWZ83036.1"/>
    </source>
</evidence>
<dbReference type="OrthoDB" id="9808017at2"/>
<feature type="domain" description="Transcription regulator PadR N-terminal" evidence="1">
    <location>
        <begin position="22"/>
        <end position="92"/>
    </location>
</feature>
<dbReference type="PANTHER" id="PTHR43252">
    <property type="entry name" value="TRANSCRIPTIONAL REGULATOR YQJI"/>
    <property type="match status" value="1"/>
</dbReference>
<organism evidence="2 3">
    <name type="scientific">Natranaerobius trueperi</name>
    <dbReference type="NCBI Taxonomy" id="759412"/>
    <lineage>
        <taxon>Bacteria</taxon>
        <taxon>Bacillati</taxon>
        <taxon>Bacillota</taxon>
        <taxon>Clostridia</taxon>
        <taxon>Natranaerobiales</taxon>
        <taxon>Natranaerobiaceae</taxon>
        <taxon>Natranaerobius</taxon>
    </lineage>
</organism>
<name>A0A226BVM0_9FIRM</name>